<sequence length="424" mass="46343">MARQQQYKICWCHVHGCCRGHSQDPLTNVSISGVLLKPSTHARHQRDEELLQQHRQSVENEGVENRILLASLKTLQLDATVVSRTNLSTILDTASMDVECGGLSVDHSIVINTLQAPQLVTSRTDSSTVPSVPININLSIDHPANTNTLSMFTLMCHRDNAPMDVECGPSVDLTVLNALVDVNLSVDRPADANTLSRSVLVHYCNNTPMDVERGPSVDLTVLNAPVGVNLSVGHPTNTNTLSRSALVHYRDSAPMDIEHRSSASSGLSIDLTMLNAPVDVNLSVNHPTNANTLLRSVLVHYHKLFHGHQIGASCLLTQTLVFESQPKAANDPPPALHQRHCSAFLTHQEAIMSLIRLVDGVYPQDSMDLDVRESQRCLSQELDSYCECLDAIVDAQWTKLKGEQGLQSFSGSLNLMSDLSYSTG</sequence>
<dbReference type="InParanoid" id="A0A0C3P9F9"/>
<reference evidence="1 2" key="1">
    <citation type="submission" date="2014-04" db="EMBL/GenBank/DDBJ databases">
        <authorList>
            <consortium name="DOE Joint Genome Institute"/>
            <person name="Kuo A."/>
            <person name="Kohler A."/>
            <person name="Costa M.D."/>
            <person name="Nagy L.G."/>
            <person name="Floudas D."/>
            <person name="Copeland A."/>
            <person name="Barry K.W."/>
            <person name="Cichocki N."/>
            <person name="Veneault-Fourrey C."/>
            <person name="LaButti K."/>
            <person name="Lindquist E.A."/>
            <person name="Lipzen A."/>
            <person name="Lundell T."/>
            <person name="Morin E."/>
            <person name="Murat C."/>
            <person name="Sun H."/>
            <person name="Tunlid A."/>
            <person name="Henrissat B."/>
            <person name="Grigoriev I.V."/>
            <person name="Hibbett D.S."/>
            <person name="Martin F."/>
            <person name="Nordberg H.P."/>
            <person name="Cantor M.N."/>
            <person name="Hua S.X."/>
        </authorList>
    </citation>
    <scope>NUCLEOTIDE SEQUENCE [LARGE SCALE GENOMIC DNA]</scope>
    <source>
        <strain evidence="1 2">Marx 270</strain>
    </source>
</reference>
<protein>
    <submittedName>
        <fullName evidence="1">Uncharacterized protein</fullName>
    </submittedName>
</protein>
<gene>
    <name evidence="1" type="ORF">M404DRAFT_26391</name>
</gene>
<accession>A0A0C3P9F9</accession>
<evidence type="ECO:0000313" key="1">
    <source>
        <dbReference type="EMBL" id="KIO04179.1"/>
    </source>
</evidence>
<dbReference type="Proteomes" id="UP000054217">
    <property type="component" value="Unassembled WGS sequence"/>
</dbReference>
<dbReference type="AlphaFoldDB" id="A0A0C3P9F9"/>
<keyword evidence="2" id="KW-1185">Reference proteome</keyword>
<dbReference type="EMBL" id="KN831972">
    <property type="protein sequence ID" value="KIO04179.1"/>
    <property type="molecule type" value="Genomic_DNA"/>
</dbReference>
<dbReference type="HOGENOM" id="CLU_647436_0_0_1"/>
<reference evidence="2" key="2">
    <citation type="submission" date="2015-01" db="EMBL/GenBank/DDBJ databases">
        <title>Evolutionary Origins and Diversification of the Mycorrhizal Mutualists.</title>
        <authorList>
            <consortium name="DOE Joint Genome Institute"/>
            <consortium name="Mycorrhizal Genomics Consortium"/>
            <person name="Kohler A."/>
            <person name="Kuo A."/>
            <person name="Nagy L.G."/>
            <person name="Floudas D."/>
            <person name="Copeland A."/>
            <person name="Barry K.W."/>
            <person name="Cichocki N."/>
            <person name="Veneault-Fourrey C."/>
            <person name="LaButti K."/>
            <person name="Lindquist E.A."/>
            <person name="Lipzen A."/>
            <person name="Lundell T."/>
            <person name="Morin E."/>
            <person name="Murat C."/>
            <person name="Riley R."/>
            <person name="Ohm R."/>
            <person name="Sun H."/>
            <person name="Tunlid A."/>
            <person name="Henrissat B."/>
            <person name="Grigoriev I.V."/>
            <person name="Hibbett D.S."/>
            <person name="Martin F."/>
        </authorList>
    </citation>
    <scope>NUCLEOTIDE SEQUENCE [LARGE SCALE GENOMIC DNA]</scope>
    <source>
        <strain evidence="2">Marx 270</strain>
    </source>
</reference>
<dbReference type="OrthoDB" id="2691991at2759"/>
<name>A0A0C3P9F9_PISTI</name>
<evidence type="ECO:0000313" key="2">
    <source>
        <dbReference type="Proteomes" id="UP000054217"/>
    </source>
</evidence>
<proteinExistence type="predicted"/>
<organism evidence="1 2">
    <name type="scientific">Pisolithus tinctorius Marx 270</name>
    <dbReference type="NCBI Taxonomy" id="870435"/>
    <lineage>
        <taxon>Eukaryota</taxon>
        <taxon>Fungi</taxon>
        <taxon>Dikarya</taxon>
        <taxon>Basidiomycota</taxon>
        <taxon>Agaricomycotina</taxon>
        <taxon>Agaricomycetes</taxon>
        <taxon>Agaricomycetidae</taxon>
        <taxon>Boletales</taxon>
        <taxon>Sclerodermatineae</taxon>
        <taxon>Pisolithaceae</taxon>
        <taxon>Pisolithus</taxon>
    </lineage>
</organism>